<evidence type="ECO:0000256" key="1">
    <source>
        <dbReference type="SAM" id="MobiDB-lite"/>
    </source>
</evidence>
<evidence type="ECO:0000313" key="3">
    <source>
        <dbReference type="Proteomes" id="UP000481858"/>
    </source>
</evidence>
<organism evidence="2 3">
    <name type="scientific">Xylaria multiplex</name>
    <dbReference type="NCBI Taxonomy" id="323545"/>
    <lineage>
        <taxon>Eukaryota</taxon>
        <taxon>Fungi</taxon>
        <taxon>Dikarya</taxon>
        <taxon>Ascomycota</taxon>
        <taxon>Pezizomycotina</taxon>
        <taxon>Sordariomycetes</taxon>
        <taxon>Xylariomycetidae</taxon>
        <taxon>Xylariales</taxon>
        <taxon>Xylariaceae</taxon>
        <taxon>Xylaria</taxon>
    </lineage>
</organism>
<evidence type="ECO:0000313" key="2">
    <source>
        <dbReference type="EMBL" id="KAF2968019.1"/>
    </source>
</evidence>
<proteinExistence type="predicted"/>
<dbReference type="Proteomes" id="UP000481858">
    <property type="component" value="Unassembled WGS sequence"/>
</dbReference>
<name>A0A7C8J0I4_9PEZI</name>
<dbReference type="OrthoDB" id="4629580at2759"/>
<sequence length="177" mass="18519">MGDNFTAARPPQYNGSNQPSGASLTGSDSNSTVMADEVAVATPLSQLPPNPHPTLRMDLQFYINFNYDGAVQPLTEQAIAAHNHNLASGSGNGNIVEWVNGHSQFLAADSKGLIMSTARHPRTQTATRTGSTVLSSWSVVSLSAPQVSMSAHGDDGVYAIGSQFADVSAPTSPHLDI</sequence>
<comment type="caution">
    <text evidence="2">The sequence shown here is derived from an EMBL/GenBank/DDBJ whole genome shotgun (WGS) entry which is preliminary data.</text>
</comment>
<feature type="region of interest" description="Disordered" evidence="1">
    <location>
        <begin position="1"/>
        <end position="29"/>
    </location>
</feature>
<gene>
    <name evidence="2" type="ORF">GQX73_g5589</name>
</gene>
<protein>
    <submittedName>
        <fullName evidence="2">Uncharacterized protein</fullName>
    </submittedName>
</protein>
<feature type="compositionally biased region" description="Polar residues" evidence="1">
    <location>
        <begin position="13"/>
        <end position="29"/>
    </location>
</feature>
<accession>A0A7C8J0I4</accession>
<dbReference type="EMBL" id="WUBL01000058">
    <property type="protein sequence ID" value="KAF2968019.1"/>
    <property type="molecule type" value="Genomic_DNA"/>
</dbReference>
<reference evidence="2 3" key="1">
    <citation type="submission" date="2019-12" db="EMBL/GenBank/DDBJ databases">
        <title>Draft genome sequence of the ascomycete Xylaria multiplex DSM 110363.</title>
        <authorList>
            <person name="Buettner E."/>
            <person name="Kellner H."/>
        </authorList>
    </citation>
    <scope>NUCLEOTIDE SEQUENCE [LARGE SCALE GENOMIC DNA]</scope>
    <source>
        <strain evidence="2 3">DSM 110363</strain>
    </source>
</reference>
<keyword evidence="3" id="KW-1185">Reference proteome</keyword>
<dbReference type="AlphaFoldDB" id="A0A7C8J0I4"/>
<dbReference type="InParanoid" id="A0A7C8J0I4"/>